<protein>
    <submittedName>
        <fullName evidence="1">Translational activator for mitochondrial COX1</fullName>
    </submittedName>
</protein>
<gene>
    <name evidence="1" type="primary">MSS51_1</name>
    <name evidence="1" type="ORF">DSO57_1008854</name>
</gene>
<organism evidence="1 2">
    <name type="scientific">Entomophthora muscae</name>
    <dbReference type="NCBI Taxonomy" id="34485"/>
    <lineage>
        <taxon>Eukaryota</taxon>
        <taxon>Fungi</taxon>
        <taxon>Fungi incertae sedis</taxon>
        <taxon>Zoopagomycota</taxon>
        <taxon>Entomophthoromycotina</taxon>
        <taxon>Entomophthoromycetes</taxon>
        <taxon>Entomophthorales</taxon>
        <taxon>Entomophthoraceae</taxon>
        <taxon>Entomophthora</taxon>
    </lineage>
</organism>
<dbReference type="EMBL" id="QTSX02006417">
    <property type="protein sequence ID" value="KAJ9054965.1"/>
    <property type="molecule type" value="Genomic_DNA"/>
</dbReference>
<evidence type="ECO:0000313" key="2">
    <source>
        <dbReference type="Proteomes" id="UP001165960"/>
    </source>
</evidence>
<name>A0ACC2RY18_9FUNG</name>
<proteinExistence type="predicted"/>
<reference evidence="1" key="1">
    <citation type="submission" date="2022-04" db="EMBL/GenBank/DDBJ databases">
        <title>Genome of the entomopathogenic fungus Entomophthora muscae.</title>
        <authorList>
            <person name="Elya C."/>
            <person name="Lovett B.R."/>
            <person name="Lee E."/>
            <person name="Macias A.M."/>
            <person name="Hajek A.E."/>
            <person name="De Bivort B.L."/>
            <person name="Kasson M.T."/>
            <person name="De Fine Licht H.H."/>
            <person name="Stajich J.E."/>
        </authorList>
    </citation>
    <scope>NUCLEOTIDE SEQUENCE</scope>
    <source>
        <strain evidence="1">Berkeley</strain>
    </source>
</reference>
<accession>A0ACC2RY18</accession>
<dbReference type="Proteomes" id="UP001165960">
    <property type="component" value="Unassembled WGS sequence"/>
</dbReference>
<comment type="caution">
    <text evidence="1">The sequence shown here is derived from an EMBL/GenBank/DDBJ whole genome shotgun (WGS) entry which is preliminary data.</text>
</comment>
<evidence type="ECO:0000313" key="1">
    <source>
        <dbReference type="EMBL" id="KAJ9054965.1"/>
    </source>
</evidence>
<keyword evidence="2" id="KW-1185">Reference proteome</keyword>
<sequence length="445" mass="50517">MAAYVRSSRALLNLSLRTSPAKHIFRAHLSTSCSPKFWSFITKKLRPKEKALEAPAILEQNNLFHPFISSPIKDIQLRGELIRSHGICPTCLDEAAPEPTMVTPQSIAKSQRPSFSCPDCGLPTHCSEKHYELGLEHHKKYCSLLREINEDEHDLRSGRKFPEFKFPGPSFVEAATNLASWDTFFVTRNFKSIDDERSVRHVSKLLTYPLTIGSILHPFGPHRPGTTGLTLEGSKSLAALQYTMEKEEPAPKGSVEGKIKQQIRIFILGARAEAQLPPYSYLQLCYLFPNVAFQIYFVGPEALPPSGVPEKVVFNSHLSFNYCTGLFHEVYHQAVPFDPYHDVFFMFSPGISYPFTQQLWHQTLNLLLETKCAIFISGYDEVDLKNDSEALEKNFGKEMDWLLKPTLNPFRSLKADLNLQDVRMTLNANHGIMGIRGKRYEVRPN</sequence>